<gene>
    <name evidence="2" type="ORF">L2716_05910</name>
</gene>
<evidence type="ECO:0000313" key="2">
    <source>
        <dbReference type="EMBL" id="MCF6137261.1"/>
    </source>
</evidence>
<keyword evidence="3" id="KW-1185">Reference proteome</keyword>
<dbReference type="RefSeq" id="WP_236332708.1">
    <property type="nucleotide sequence ID" value="NZ_JAKIJS010000001.1"/>
</dbReference>
<dbReference type="Proteomes" id="UP001649381">
    <property type="component" value="Unassembled WGS sequence"/>
</dbReference>
<organism evidence="2 3">
    <name type="scientific">Pseudalkalibacillus berkeleyi</name>
    <dbReference type="NCBI Taxonomy" id="1069813"/>
    <lineage>
        <taxon>Bacteria</taxon>
        <taxon>Bacillati</taxon>
        <taxon>Bacillota</taxon>
        <taxon>Bacilli</taxon>
        <taxon>Bacillales</taxon>
        <taxon>Fictibacillaceae</taxon>
        <taxon>Pseudalkalibacillus</taxon>
    </lineage>
</organism>
<evidence type="ECO:0000256" key="1">
    <source>
        <dbReference type="SAM" id="Phobius"/>
    </source>
</evidence>
<dbReference type="NCBIfam" id="NF041644">
    <property type="entry name" value="CBO0543_fam"/>
    <property type="match status" value="1"/>
</dbReference>
<accession>A0ABS9GZR9</accession>
<feature type="transmembrane region" description="Helical" evidence="1">
    <location>
        <begin position="62"/>
        <end position="83"/>
    </location>
</feature>
<comment type="caution">
    <text evidence="2">The sequence shown here is derived from an EMBL/GenBank/DDBJ whole genome shotgun (WGS) entry which is preliminary data.</text>
</comment>
<dbReference type="EMBL" id="JAKIJS010000001">
    <property type="protein sequence ID" value="MCF6137261.1"/>
    <property type="molecule type" value="Genomic_DNA"/>
</dbReference>
<feature type="transmembrane region" description="Helical" evidence="1">
    <location>
        <begin position="122"/>
        <end position="143"/>
    </location>
</feature>
<protein>
    <submittedName>
        <fullName evidence="2">Uncharacterized protein</fullName>
    </submittedName>
</protein>
<keyword evidence="1" id="KW-0472">Membrane</keyword>
<name>A0ABS9GZR9_9BACL</name>
<dbReference type="InterPro" id="IPR048147">
    <property type="entry name" value="CBO0543-like"/>
</dbReference>
<feature type="transmembrane region" description="Helical" evidence="1">
    <location>
        <begin position="26"/>
        <end position="50"/>
    </location>
</feature>
<evidence type="ECO:0000313" key="3">
    <source>
        <dbReference type="Proteomes" id="UP001649381"/>
    </source>
</evidence>
<sequence length="149" mass="17589">MFVNIVFGLLVPWCAGFYLLKRDLRIFLLIAPFSIVVAFLFDVLGFHLGFWRIDPKYDIEPYAALPMYFGVYPILSGFLFYFIKRSTRSDLLWIMFFTLITTIVEFIGVAIGMVHYSNGWTIFWTFISYLLAYIVVYGYYVLLKKYVEI</sequence>
<reference evidence="2 3" key="1">
    <citation type="submission" date="2022-01" db="EMBL/GenBank/DDBJ databases">
        <title>Alkalihalobacillus sp. EGI L200015, a novel bacterium isolated from a salt lake sediment.</title>
        <authorList>
            <person name="Gao L."/>
            <person name="Fang B.-Z."/>
            <person name="Li W.-J."/>
        </authorList>
    </citation>
    <scope>NUCLEOTIDE SEQUENCE [LARGE SCALE GENOMIC DNA]</scope>
    <source>
        <strain evidence="2 3">KCTC 12718</strain>
    </source>
</reference>
<keyword evidence="1" id="KW-1133">Transmembrane helix</keyword>
<proteinExistence type="predicted"/>
<keyword evidence="1" id="KW-0812">Transmembrane</keyword>
<feature type="transmembrane region" description="Helical" evidence="1">
    <location>
        <begin position="90"/>
        <end position="116"/>
    </location>
</feature>